<reference evidence="1" key="4">
    <citation type="submission" date="2025-09" db="UniProtKB">
        <authorList>
            <consortium name="Ensembl"/>
        </authorList>
    </citation>
    <scope>IDENTIFICATION</scope>
    <source>
        <strain evidence="1">C57BL/6J</strain>
    </source>
</reference>
<dbReference type="ExpressionAtlas" id="A0A0N4SUW3">
    <property type="expression patterns" value="baseline and differential"/>
</dbReference>
<evidence type="ECO:0000313" key="3">
    <source>
        <dbReference type="Proteomes" id="UP000000589"/>
    </source>
</evidence>
<accession>A0A0N4SUW3</accession>
<dbReference type="Antibodypedia" id="4605">
    <property type="antibodies" value="718 antibodies from 43 providers"/>
</dbReference>
<dbReference type="SMR" id="A0A0N4SUW3"/>
<dbReference type="InterPro" id="IPR011029">
    <property type="entry name" value="DEATH-like_dom_sf"/>
</dbReference>
<dbReference type="Gene3D" id="1.10.533.10">
    <property type="entry name" value="Death Domain, Fas"/>
    <property type="match status" value="1"/>
</dbReference>
<protein>
    <submittedName>
        <fullName evidence="1">Interleukin-1 receptor-associated kinase 2</fullName>
    </submittedName>
</protein>
<proteinExistence type="predicted"/>
<reference evidence="1" key="3">
    <citation type="submission" date="2025-08" db="UniProtKB">
        <authorList>
            <consortium name="Ensembl"/>
        </authorList>
    </citation>
    <scope>IDENTIFICATION</scope>
    <source>
        <strain evidence="1">C57BL/6J</strain>
    </source>
</reference>
<evidence type="ECO:0000313" key="1">
    <source>
        <dbReference type="Ensembl" id="ENSMUSP00000144848.2"/>
    </source>
</evidence>
<evidence type="ECO:0000313" key="2">
    <source>
        <dbReference type="MGI" id="MGI:2429603"/>
    </source>
</evidence>
<dbReference type="Proteomes" id="UP000000589">
    <property type="component" value="Chromosome 6"/>
</dbReference>
<dbReference type="MGI" id="MGI:2429603">
    <property type="gene designation" value="Irak2"/>
</dbReference>
<dbReference type="VEuPathDB" id="HostDB:ENSMUSG00000060477"/>
<dbReference type="GeneTree" id="ENSGT00940000159835"/>
<sequence length="70" mass="8308">MACYIYQLPSWVLDDLCRNIDTLSEWDWMQFASYVITDLTQLRKIKSMERVQGGSRFLRAHLPSQPSQRL</sequence>
<gene>
    <name evidence="1 2" type="primary">Irak2</name>
</gene>
<dbReference type="SUPFAM" id="SSF47986">
    <property type="entry name" value="DEATH domain"/>
    <property type="match status" value="1"/>
</dbReference>
<reference evidence="1 3" key="1">
    <citation type="journal article" date="2009" name="PLoS Biol.">
        <title>Lineage-specific biology revealed by a finished genome assembly of the mouse.</title>
        <authorList>
            <consortium name="Mouse Genome Sequencing Consortium"/>
            <person name="Church D.M."/>
            <person name="Goodstadt L."/>
            <person name="Hillier L.W."/>
            <person name="Zody M.C."/>
            <person name="Goldstein S."/>
            <person name="She X."/>
            <person name="Bult C.J."/>
            <person name="Agarwala R."/>
            <person name="Cherry J.L."/>
            <person name="DiCuccio M."/>
            <person name="Hlavina W."/>
            <person name="Kapustin Y."/>
            <person name="Meric P."/>
            <person name="Maglott D."/>
            <person name="Birtle Z."/>
            <person name="Marques A.C."/>
            <person name="Graves T."/>
            <person name="Zhou S."/>
            <person name="Teague B."/>
            <person name="Potamousis K."/>
            <person name="Churas C."/>
            <person name="Place M."/>
            <person name="Herschleb J."/>
            <person name="Runnheim R."/>
            <person name="Forrest D."/>
            <person name="Amos-Landgraf J."/>
            <person name="Schwartz D.C."/>
            <person name="Cheng Z."/>
            <person name="Lindblad-Toh K."/>
            <person name="Eichler E.E."/>
            <person name="Ponting C.P."/>
        </authorList>
    </citation>
    <scope>NUCLEOTIDE SEQUENCE [LARGE SCALE GENOMIC DNA]</scope>
    <source>
        <strain evidence="1 3">C57BL/6J</strain>
    </source>
</reference>
<organism evidence="1 3">
    <name type="scientific">Mus musculus</name>
    <name type="common">Mouse</name>
    <dbReference type="NCBI Taxonomy" id="10090"/>
    <lineage>
        <taxon>Eukaryota</taxon>
        <taxon>Metazoa</taxon>
        <taxon>Chordata</taxon>
        <taxon>Craniata</taxon>
        <taxon>Vertebrata</taxon>
        <taxon>Euteleostomi</taxon>
        <taxon>Mammalia</taxon>
        <taxon>Eutheria</taxon>
        <taxon>Euarchontoglires</taxon>
        <taxon>Glires</taxon>
        <taxon>Rodentia</taxon>
        <taxon>Myomorpha</taxon>
        <taxon>Muroidea</taxon>
        <taxon>Muridae</taxon>
        <taxon>Murinae</taxon>
        <taxon>Mus</taxon>
        <taxon>Mus</taxon>
    </lineage>
</organism>
<dbReference type="AlphaFoldDB" id="A0A0N4SUW3"/>
<name>A0A0N4SUW3_MOUSE</name>
<reference evidence="1 3" key="2">
    <citation type="journal article" date="2011" name="PLoS Biol.">
        <title>Modernizing reference genome assemblies.</title>
        <authorList>
            <person name="Church D.M."/>
            <person name="Schneider V.A."/>
            <person name="Graves T."/>
            <person name="Auger K."/>
            <person name="Cunningham F."/>
            <person name="Bouk N."/>
            <person name="Chen H.C."/>
            <person name="Agarwala R."/>
            <person name="McLaren W.M."/>
            <person name="Ritchie G.R."/>
            <person name="Albracht D."/>
            <person name="Kremitzki M."/>
            <person name="Rock S."/>
            <person name="Kotkiewicz H."/>
            <person name="Kremitzki C."/>
            <person name="Wollam A."/>
            <person name="Trani L."/>
            <person name="Fulton L."/>
            <person name="Fulton R."/>
            <person name="Matthews L."/>
            <person name="Whitehead S."/>
            <person name="Chow W."/>
            <person name="Torrance J."/>
            <person name="Dunn M."/>
            <person name="Harden G."/>
            <person name="Threadgold G."/>
            <person name="Wood J."/>
            <person name="Collins J."/>
            <person name="Heath P."/>
            <person name="Griffiths G."/>
            <person name="Pelan S."/>
            <person name="Grafham D."/>
            <person name="Eichler E.E."/>
            <person name="Weinstock G."/>
            <person name="Mardis E.R."/>
            <person name="Wilson R.K."/>
            <person name="Howe K."/>
            <person name="Flicek P."/>
            <person name="Hubbard T."/>
        </authorList>
    </citation>
    <scope>NUCLEOTIDE SEQUENCE [LARGE SCALE GENOMIC DNA]</scope>
    <source>
        <strain evidence="1 3">C57BL/6J</strain>
    </source>
</reference>
<dbReference type="Bgee" id="ENSMUSG00000060477">
    <property type="expression patterns" value="Expressed in granulocyte and 62 other cell types or tissues"/>
</dbReference>
<dbReference type="AGR" id="MGI:2429603"/>
<dbReference type="Ensembl" id="ENSMUST00000204744.3">
    <property type="protein sequence ID" value="ENSMUSP00000144848.2"/>
    <property type="gene ID" value="ENSMUSG00000060477.15"/>
</dbReference>
<keyword evidence="3" id="KW-1185">Reference proteome</keyword>